<protein>
    <submittedName>
        <fullName evidence="2">Uncharacterized protein</fullName>
    </submittedName>
</protein>
<accession>A0A0D2YEP5</accession>
<name>A0A0D2YEP5_FUSOF</name>
<feature type="compositionally biased region" description="Basic residues" evidence="1">
    <location>
        <begin position="141"/>
        <end position="152"/>
    </location>
</feature>
<dbReference type="EnsemblFungi" id="FOXG_14783T0">
    <property type="protein sequence ID" value="FOXG_14783P0"/>
    <property type="gene ID" value="FOXG_14783"/>
</dbReference>
<dbReference type="Proteomes" id="UP000002489">
    <property type="component" value="Unassembled WGS sequence"/>
</dbReference>
<reference evidence="3" key="1">
    <citation type="journal article" date="2012" name="Mol. Plant Microbe Interact.">
        <title>A highly conserved effector in Fusarium oxysporum is required for full virulence on Arabidopsis.</title>
        <authorList>
            <person name="Thatcher L.F."/>
            <person name="Gardiner D.M."/>
            <person name="Kazan K."/>
            <person name="Manners J."/>
        </authorList>
    </citation>
    <scope>NUCLEOTIDE SEQUENCE [LARGE SCALE GENOMIC DNA]</scope>
    <source>
        <strain evidence="3">Fo5176</strain>
    </source>
</reference>
<evidence type="ECO:0000313" key="2">
    <source>
        <dbReference type="EnsemblFungi" id="FOXG_14783P0"/>
    </source>
</evidence>
<dbReference type="AlphaFoldDB" id="A0A0D2YEP5"/>
<feature type="compositionally biased region" description="Basic and acidic residues" evidence="1">
    <location>
        <begin position="131"/>
        <end position="140"/>
    </location>
</feature>
<feature type="region of interest" description="Disordered" evidence="1">
    <location>
        <begin position="82"/>
        <end position="152"/>
    </location>
</feature>
<evidence type="ECO:0000313" key="3">
    <source>
        <dbReference type="Proteomes" id="UP000002489"/>
    </source>
</evidence>
<proteinExistence type="predicted"/>
<sequence length="152" mass="17001">MAEKLVASNEISTAFVSGTIRGVKWASPLTQPSFTLEQYFHGKLTFHLHNFADKGLLADVNNLRVSIIFKELCDFLNDAEDMRQRQRDRGPQGAQNAFAKGDRSYSAPVGDLTGPNVTTQSASKRPASTDTSDKLYVEKRPTKKPKSQRRRE</sequence>
<evidence type="ECO:0000256" key="1">
    <source>
        <dbReference type="SAM" id="MobiDB-lite"/>
    </source>
</evidence>
<reference evidence="2" key="2">
    <citation type="submission" date="2025-08" db="UniProtKB">
        <authorList>
            <consortium name="EnsemblFungi"/>
        </authorList>
    </citation>
    <scope>IDENTIFICATION</scope>
    <source>
        <strain evidence="2">4287 / CBS 123668 / FGSC 9935 / NRRL 34936</strain>
    </source>
</reference>
<organism evidence="2 3">
    <name type="scientific">Fusarium oxysporum (strain Fo5176)</name>
    <name type="common">Fusarium vascular wilt</name>
    <dbReference type="NCBI Taxonomy" id="660025"/>
    <lineage>
        <taxon>Eukaryota</taxon>
        <taxon>Fungi</taxon>
        <taxon>Dikarya</taxon>
        <taxon>Ascomycota</taxon>
        <taxon>Pezizomycotina</taxon>
        <taxon>Sordariomycetes</taxon>
        <taxon>Hypocreomycetidae</taxon>
        <taxon>Hypocreales</taxon>
        <taxon>Nectriaceae</taxon>
        <taxon>Fusarium</taxon>
        <taxon>Fusarium oxysporum species complex</taxon>
    </lineage>
</organism>
<feature type="compositionally biased region" description="Polar residues" evidence="1">
    <location>
        <begin position="115"/>
        <end position="130"/>
    </location>
</feature>